<dbReference type="OrthoDB" id="3238794at2759"/>
<organism evidence="2 3">
    <name type="scientific">Synchytrium microbalum</name>
    <dbReference type="NCBI Taxonomy" id="1806994"/>
    <lineage>
        <taxon>Eukaryota</taxon>
        <taxon>Fungi</taxon>
        <taxon>Fungi incertae sedis</taxon>
        <taxon>Chytridiomycota</taxon>
        <taxon>Chytridiomycota incertae sedis</taxon>
        <taxon>Chytridiomycetes</taxon>
        <taxon>Synchytriales</taxon>
        <taxon>Synchytriaceae</taxon>
        <taxon>Synchytrium</taxon>
    </lineage>
</organism>
<gene>
    <name evidence="2" type="ORF">SmJEL517_g05026</name>
</gene>
<evidence type="ECO:0000313" key="2">
    <source>
        <dbReference type="EMBL" id="TPX31743.1"/>
    </source>
</evidence>
<dbReference type="STRING" id="1806994.A0A507C2K8"/>
<dbReference type="Proteomes" id="UP000319731">
    <property type="component" value="Unassembled WGS sequence"/>
</dbReference>
<dbReference type="SUPFAM" id="SSF53639">
    <property type="entry name" value="AraD/HMP-PK domain-like"/>
    <property type="match status" value="1"/>
</dbReference>
<accession>A0A507C2K8</accession>
<dbReference type="SMART" id="SM01007">
    <property type="entry name" value="Aldolase_II"/>
    <property type="match status" value="1"/>
</dbReference>
<evidence type="ECO:0000313" key="3">
    <source>
        <dbReference type="Proteomes" id="UP000319731"/>
    </source>
</evidence>
<dbReference type="GO" id="GO:0005856">
    <property type="term" value="C:cytoskeleton"/>
    <property type="evidence" value="ECO:0007669"/>
    <property type="project" value="TreeGrafter"/>
</dbReference>
<dbReference type="InterPro" id="IPR001303">
    <property type="entry name" value="Aldolase_II/adducin_N"/>
</dbReference>
<keyword evidence="3" id="KW-1185">Reference proteome</keyword>
<reference evidence="2 3" key="1">
    <citation type="journal article" date="2019" name="Sci. Rep.">
        <title>Comparative genomics of chytrid fungi reveal insights into the obligate biotrophic and pathogenic lifestyle of Synchytrium endobioticum.</title>
        <authorList>
            <person name="van de Vossenberg B.T.L.H."/>
            <person name="Warris S."/>
            <person name="Nguyen H.D.T."/>
            <person name="van Gent-Pelzer M.P.E."/>
            <person name="Joly D.L."/>
            <person name="van de Geest H.C."/>
            <person name="Bonants P.J.M."/>
            <person name="Smith D.S."/>
            <person name="Levesque C.A."/>
            <person name="van der Lee T.A.J."/>
        </authorList>
    </citation>
    <scope>NUCLEOTIDE SEQUENCE [LARGE SCALE GENOMIC DNA]</scope>
    <source>
        <strain evidence="2 3">JEL517</strain>
    </source>
</reference>
<proteinExistence type="predicted"/>
<dbReference type="GO" id="GO:0051015">
    <property type="term" value="F:actin filament binding"/>
    <property type="evidence" value="ECO:0007669"/>
    <property type="project" value="TreeGrafter"/>
</dbReference>
<dbReference type="InterPro" id="IPR036409">
    <property type="entry name" value="Aldolase_II/adducin_N_sf"/>
</dbReference>
<dbReference type="GeneID" id="42006251"/>
<dbReference type="RefSeq" id="XP_031023102.1">
    <property type="nucleotide sequence ID" value="XM_031170954.1"/>
</dbReference>
<sequence>MSTTAASQRLESIFRQLDSKKNLPPDVAPFASKHAEQIRDSNGNITGIKYKLPRLQPIFKTVEEERYHLKRRLALAFRVFAKLDYNESFAGHVSVRQFIKVSDLVAVNLDGEVVYGDRPINAAAYAIHAGVHEACPWVNVVAHMHTPAGKAWSVFGRDLDPLTQDSCAHYKRLAIFPEFNGAVFGRDEGIAIGKRLKRGDQGCILQNHGLLSVGMHTVDEAVWWFVSMEKACDTQLRVEATGRKPIMINEEAALKQAKNNTPRYGWLCAQSYMDVAIEENPDVFD</sequence>
<dbReference type="InterPro" id="IPR051017">
    <property type="entry name" value="Aldolase-II_Adducin_sf"/>
</dbReference>
<comment type="caution">
    <text evidence="2">The sequence shown here is derived from an EMBL/GenBank/DDBJ whole genome shotgun (WGS) entry which is preliminary data.</text>
</comment>
<dbReference type="AlphaFoldDB" id="A0A507C2K8"/>
<protein>
    <recommendedName>
        <fullName evidence="1">Class II aldolase/adducin N-terminal domain-containing protein</fullName>
    </recommendedName>
</protein>
<dbReference type="PANTHER" id="PTHR10672:SF3">
    <property type="entry name" value="PROTEIN HU-LI TAI SHAO"/>
    <property type="match status" value="1"/>
</dbReference>
<dbReference type="EMBL" id="QEAO01000040">
    <property type="protein sequence ID" value="TPX31743.1"/>
    <property type="molecule type" value="Genomic_DNA"/>
</dbReference>
<evidence type="ECO:0000259" key="1">
    <source>
        <dbReference type="SMART" id="SM01007"/>
    </source>
</evidence>
<name>A0A507C2K8_9FUNG</name>
<feature type="domain" description="Class II aldolase/adducin N-terminal" evidence="1">
    <location>
        <begin position="71"/>
        <end position="236"/>
    </location>
</feature>
<dbReference type="PANTHER" id="PTHR10672">
    <property type="entry name" value="ADDUCIN"/>
    <property type="match status" value="1"/>
</dbReference>
<dbReference type="Pfam" id="PF00596">
    <property type="entry name" value="Aldolase_II"/>
    <property type="match status" value="1"/>
</dbReference>
<dbReference type="Gene3D" id="3.40.225.10">
    <property type="entry name" value="Class II aldolase/adducin N-terminal domain"/>
    <property type="match status" value="1"/>
</dbReference>